<proteinExistence type="predicted"/>
<keyword evidence="2" id="KW-0808">Transferase</keyword>
<dbReference type="Proteomes" id="UP001138751">
    <property type="component" value="Unassembled WGS sequence"/>
</dbReference>
<dbReference type="Pfam" id="PF10119">
    <property type="entry name" value="MethyTransf_Reg"/>
    <property type="match status" value="1"/>
</dbReference>
<organism evidence="6 7">
    <name type="scientific">Neoroseomonas soli</name>
    <dbReference type="NCBI Taxonomy" id="1081025"/>
    <lineage>
        <taxon>Bacteria</taxon>
        <taxon>Pseudomonadati</taxon>
        <taxon>Pseudomonadota</taxon>
        <taxon>Alphaproteobacteria</taxon>
        <taxon>Acetobacterales</taxon>
        <taxon>Acetobacteraceae</taxon>
        <taxon>Neoroseomonas</taxon>
    </lineage>
</organism>
<feature type="domain" description="Methyltransferase" evidence="5">
    <location>
        <begin position="46"/>
        <end position="135"/>
    </location>
</feature>
<protein>
    <submittedName>
        <fullName evidence="6">Methyltransferase domain-containing protein</fullName>
    </submittedName>
</protein>
<keyword evidence="3" id="KW-0949">S-adenosyl-L-methionine</keyword>
<keyword evidence="7" id="KW-1185">Reference proteome</keyword>
<evidence type="ECO:0000256" key="1">
    <source>
        <dbReference type="ARBA" id="ARBA00022603"/>
    </source>
</evidence>
<dbReference type="EMBL" id="JAAEDM010000112">
    <property type="protein sequence ID" value="MBR0674078.1"/>
    <property type="molecule type" value="Genomic_DNA"/>
</dbReference>
<reference evidence="6" key="1">
    <citation type="submission" date="2020-01" db="EMBL/GenBank/DDBJ databases">
        <authorList>
            <person name="Rat A."/>
        </authorList>
    </citation>
    <scope>NUCLEOTIDE SEQUENCE</scope>
    <source>
        <strain evidence="6">LMG 31231</strain>
    </source>
</reference>
<dbReference type="InterPro" id="IPR018773">
    <property type="entry name" value="MeTrfase_reg_dom_prd"/>
</dbReference>
<evidence type="ECO:0000259" key="5">
    <source>
        <dbReference type="Pfam" id="PF13847"/>
    </source>
</evidence>
<gene>
    <name evidence="6" type="ORF">GXW76_23100</name>
</gene>
<dbReference type="InterPro" id="IPR029063">
    <property type="entry name" value="SAM-dependent_MTases_sf"/>
</dbReference>
<dbReference type="RefSeq" id="WP_211864504.1">
    <property type="nucleotide sequence ID" value="NZ_JAAEDM010000112.1"/>
</dbReference>
<sequence length="500" mass="53099">MADAKTRYGAADVRYVAAYQPDTAPPRLQMTLAIADTVWRPADRERLTVLDIGCGRGVTACLLAAANPHWDVIGLDLQPVHIAEAREIAAEAGLDNARFIEADLAELDEDSSARLLPEVDVVICYGVWTWVPDPVREGIVRLLRSRVKAGGLVFMGYNALPGFADCIPLQRLLEEAVRGMPGSDTERGMAALAAVEALRAAGARHLPREEVLDHVLTRGRRAPAYMVHEWLTSFWRPVFHADLARDLSRARLEYGGCARPARSLPDLNLTETQIRAVAAAPPGFAGETLRDTFLTRRFRTDVFVRGRRPGGRAMLPEIRMALDVAPSAAKIVIPTEAGEASATPQQAEALLAALATGPKTIGELAALPAVQGLTPLDLAVLLLGSDVASPLWRDVEPGAAARARAARCNATLLRRLASEASAIAAPLGAAVPALGTAIPASAAELAVIVALQDGVPAETAAVAAHLSRPGDGPEDRARIAEGVAHLLADRMPAWRLVGLV</sequence>
<evidence type="ECO:0000313" key="6">
    <source>
        <dbReference type="EMBL" id="MBR0674078.1"/>
    </source>
</evidence>
<dbReference type="GO" id="GO:0032259">
    <property type="term" value="P:methylation"/>
    <property type="evidence" value="ECO:0007669"/>
    <property type="project" value="UniProtKB-KW"/>
</dbReference>
<dbReference type="Gene3D" id="3.40.50.150">
    <property type="entry name" value="Vaccinia Virus protein VP39"/>
    <property type="match status" value="1"/>
</dbReference>
<dbReference type="SUPFAM" id="SSF53335">
    <property type="entry name" value="S-adenosyl-L-methionine-dependent methyltransferases"/>
    <property type="match status" value="1"/>
</dbReference>
<dbReference type="InterPro" id="IPR025714">
    <property type="entry name" value="Methyltranfer_dom"/>
</dbReference>
<dbReference type="CDD" id="cd02440">
    <property type="entry name" value="AdoMet_MTases"/>
    <property type="match status" value="1"/>
</dbReference>
<dbReference type="Pfam" id="PF13847">
    <property type="entry name" value="Methyltransf_31"/>
    <property type="match status" value="1"/>
</dbReference>
<comment type="caution">
    <text evidence="6">The sequence shown here is derived from an EMBL/GenBank/DDBJ whole genome shotgun (WGS) entry which is preliminary data.</text>
</comment>
<evidence type="ECO:0000313" key="7">
    <source>
        <dbReference type="Proteomes" id="UP001138751"/>
    </source>
</evidence>
<dbReference type="PANTHER" id="PTHR43464:SF19">
    <property type="entry name" value="UBIQUINONE BIOSYNTHESIS O-METHYLTRANSFERASE, MITOCHONDRIAL"/>
    <property type="match status" value="1"/>
</dbReference>
<reference evidence="6" key="2">
    <citation type="journal article" date="2021" name="Syst. Appl. Microbiol.">
        <title>Roseomonas hellenica sp. nov., isolated from roots of wild-growing Alkanna tinctoria.</title>
        <authorList>
            <person name="Rat A."/>
            <person name="Naranjo H.D."/>
            <person name="Lebbe L."/>
            <person name="Cnockaert M."/>
            <person name="Krigas N."/>
            <person name="Grigoriadou K."/>
            <person name="Maloupa E."/>
            <person name="Willems A."/>
        </authorList>
    </citation>
    <scope>NUCLEOTIDE SEQUENCE</scope>
    <source>
        <strain evidence="6">LMG 31231</strain>
    </source>
</reference>
<dbReference type="GO" id="GO:0008168">
    <property type="term" value="F:methyltransferase activity"/>
    <property type="evidence" value="ECO:0007669"/>
    <property type="project" value="UniProtKB-KW"/>
</dbReference>
<keyword evidence="1 6" id="KW-0489">Methyltransferase</keyword>
<accession>A0A9X9X3U9</accession>
<feature type="domain" description="Methyltransferase regulatory" evidence="4">
    <location>
        <begin position="223"/>
        <end position="305"/>
    </location>
</feature>
<dbReference type="AlphaFoldDB" id="A0A9X9X3U9"/>
<dbReference type="PANTHER" id="PTHR43464">
    <property type="entry name" value="METHYLTRANSFERASE"/>
    <property type="match status" value="1"/>
</dbReference>
<evidence type="ECO:0000256" key="3">
    <source>
        <dbReference type="ARBA" id="ARBA00022691"/>
    </source>
</evidence>
<evidence type="ECO:0000256" key="2">
    <source>
        <dbReference type="ARBA" id="ARBA00022679"/>
    </source>
</evidence>
<evidence type="ECO:0000259" key="4">
    <source>
        <dbReference type="Pfam" id="PF10119"/>
    </source>
</evidence>
<name>A0A9X9X3U9_9PROT</name>